<dbReference type="EMBL" id="UYRT01083428">
    <property type="protein sequence ID" value="VDN27439.1"/>
    <property type="molecule type" value="Genomic_DNA"/>
</dbReference>
<dbReference type="InterPro" id="IPR035269">
    <property type="entry name" value="PSMD9"/>
</dbReference>
<dbReference type="Pfam" id="PF18265">
    <property type="entry name" value="Nas2_N"/>
    <property type="match status" value="1"/>
</dbReference>
<keyword evidence="6" id="KW-1185">Reference proteome</keyword>
<evidence type="ECO:0000256" key="1">
    <source>
        <dbReference type="ARBA" id="ARBA00005256"/>
    </source>
</evidence>
<dbReference type="OrthoDB" id="72325at2759"/>
<sequence>MKPTQANNEWTEQDSRFSQCEMAAEQFGDGDEMTIDAVKKLIAQRDELDRRIAAEEMVLKNNNIDMTTSLVDAEGFPISSVDVCSVRRARNAIICAQNDRKKLTDEIEKAMLRLHEQKRQGNHQSPSNDEGRDEKPVHRTSNNPFARVGQVMAGSPASDALLCQGLKDGDHIIQFGPLHAGNFNEMQQFTTIVQNSINRMIKVTIMRDGRAKRLELVPRTWSGRGVLGCSVLPVTSAHLI</sequence>
<feature type="domain" description="Nas2 N-terminal" evidence="4">
    <location>
        <begin position="39"/>
        <end position="116"/>
    </location>
</feature>
<evidence type="ECO:0000313" key="7">
    <source>
        <dbReference type="WBParaSite" id="GPUH_0001622301-mRNA-1"/>
    </source>
</evidence>
<dbReference type="Proteomes" id="UP000271098">
    <property type="component" value="Unassembled WGS sequence"/>
</dbReference>
<dbReference type="SUPFAM" id="SSF50156">
    <property type="entry name" value="PDZ domain-like"/>
    <property type="match status" value="1"/>
</dbReference>
<dbReference type="GO" id="GO:0070682">
    <property type="term" value="P:proteasome regulatory particle assembly"/>
    <property type="evidence" value="ECO:0007669"/>
    <property type="project" value="InterPro"/>
</dbReference>
<dbReference type="PANTHER" id="PTHR12651">
    <property type="entry name" value="26S PROTEASOME NON-ATPASE REGULATORY SUBUNIT 9"/>
    <property type="match status" value="1"/>
</dbReference>
<dbReference type="FunFam" id="2.30.42.10:FF:000107">
    <property type="entry name" value="26S proteasome non-ATPase regulatory subunit 9"/>
    <property type="match status" value="1"/>
</dbReference>
<evidence type="ECO:0000313" key="6">
    <source>
        <dbReference type="Proteomes" id="UP000271098"/>
    </source>
</evidence>
<organism evidence="7">
    <name type="scientific">Gongylonema pulchrum</name>
    <dbReference type="NCBI Taxonomy" id="637853"/>
    <lineage>
        <taxon>Eukaryota</taxon>
        <taxon>Metazoa</taxon>
        <taxon>Ecdysozoa</taxon>
        <taxon>Nematoda</taxon>
        <taxon>Chromadorea</taxon>
        <taxon>Rhabditida</taxon>
        <taxon>Spirurina</taxon>
        <taxon>Spiruromorpha</taxon>
        <taxon>Spiruroidea</taxon>
        <taxon>Gongylonematidae</taxon>
        <taxon>Gongylonema</taxon>
    </lineage>
</organism>
<evidence type="ECO:0000256" key="3">
    <source>
        <dbReference type="SAM" id="MobiDB-lite"/>
    </source>
</evidence>
<dbReference type="AlphaFoldDB" id="A0A183E5G0"/>
<proteinExistence type="inferred from homology"/>
<dbReference type="InterPro" id="IPR036034">
    <property type="entry name" value="PDZ_sf"/>
</dbReference>
<name>A0A183E5G0_9BILA</name>
<dbReference type="Gene3D" id="6.10.140.1710">
    <property type="match status" value="1"/>
</dbReference>
<gene>
    <name evidence="5" type="ORF">GPUH_LOCUS16201</name>
</gene>
<evidence type="ECO:0000256" key="2">
    <source>
        <dbReference type="ARBA" id="ARBA00023186"/>
    </source>
</evidence>
<accession>A0A183E5G0</accession>
<dbReference type="InterPro" id="IPR040815">
    <property type="entry name" value="Nas2_N"/>
</dbReference>
<evidence type="ECO:0000313" key="5">
    <source>
        <dbReference type="EMBL" id="VDN27439.1"/>
    </source>
</evidence>
<protein>
    <submittedName>
        <fullName evidence="7">Nas2_N domain-containing protein</fullName>
    </submittedName>
</protein>
<evidence type="ECO:0000259" key="4">
    <source>
        <dbReference type="Pfam" id="PF18265"/>
    </source>
</evidence>
<dbReference type="WBParaSite" id="GPUH_0001622301-mRNA-1">
    <property type="protein sequence ID" value="GPUH_0001622301-mRNA-1"/>
    <property type="gene ID" value="GPUH_0001622301"/>
</dbReference>
<dbReference type="GO" id="GO:0005634">
    <property type="term" value="C:nucleus"/>
    <property type="evidence" value="ECO:0007669"/>
    <property type="project" value="TreeGrafter"/>
</dbReference>
<reference evidence="7" key="1">
    <citation type="submission" date="2016-06" db="UniProtKB">
        <authorList>
            <consortium name="WormBaseParasite"/>
        </authorList>
    </citation>
    <scope>IDENTIFICATION</scope>
</reference>
<reference evidence="5 6" key="2">
    <citation type="submission" date="2018-11" db="EMBL/GenBank/DDBJ databases">
        <authorList>
            <consortium name="Pathogen Informatics"/>
        </authorList>
    </citation>
    <scope>NUCLEOTIDE SEQUENCE [LARGE SCALE GENOMIC DNA]</scope>
</reference>
<keyword evidence="2" id="KW-0143">Chaperone</keyword>
<feature type="region of interest" description="Disordered" evidence="3">
    <location>
        <begin position="116"/>
        <end position="143"/>
    </location>
</feature>
<comment type="similarity">
    <text evidence="1">Belongs to the proteasome subunit p27 family.</text>
</comment>
<dbReference type="GO" id="GO:0005737">
    <property type="term" value="C:cytoplasm"/>
    <property type="evidence" value="ECO:0007669"/>
    <property type="project" value="TreeGrafter"/>
</dbReference>
<dbReference type="Gene3D" id="2.30.42.10">
    <property type="match status" value="1"/>
</dbReference>
<dbReference type="PANTHER" id="PTHR12651:SF1">
    <property type="entry name" value="26S PROTEASOME NON-ATPASE REGULATORY SUBUNIT 9"/>
    <property type="match status" value="1"/>
</dbReference>